<feature type="domain" description="CobB/CobQ-like glutamine amidotransferase" evidence="10">
    <location>
        <begin position="237"/>
        <end position="422"/>
    </location>
</feature>
<evidence type="ECO:0000256" key="2">
    <source>
        <dbReference type="ARBA" id="ARBA00022573"/>
    </source>
</evidence>
<evidence type="ECO:0000256" key="1">
    <source>
        <dbReference type="ARBA" id="ARBA00001946"/>
    </source>
</evidence>
<evidence type="ECO:0000313" key="12">
    <source>
        <dbReference type="Proteomes" id="UP000826709"/>
    </source>
</evidence>
<dbReference type="InterPro" id="IPR011698">
    <property type="entry name" value="GATase_3"/>
</dbReference>
<comment type="miscellaneous">
    <text evidence="8">The a and c carboxylates of cobyrinate and Ni-sirohydrochlorin are activated for nucleophilic attack via formation of a phosphorylated intermediate by ATP. CbiA catalyzes first the amidation of the c-carboxylate, and then that of the a-carboxylate.</text>
</comment>
<comment type="similarity">
    <text evidence="8">Belongs to the CobB/CbiA family.</text>
</comment>
<dbReference type="RefSeq" id="WP_220681288.1">
    <property type="nucleotide sequence ID" value="NZ_CP037968.1"/>
</dbReference>
<evidence type="ECO:0000259" key="9">
    <source>
        <dbReference type="Pfam" id="PF01656"/>
    </source>
</evidence>
<dbReference type="PANTHER" id="PTHR43873:SF1">
    <property type="entry name" value="COBYRINATE A,C-DIAMIDE SYNTHASE"/>
    <property type="match status" value="1"/>
</dbReference>
<name>A0A8G1EH98_9EURY</name>
<evidence type="ECO:0000256" key="8">
    <source>
        <dbReference type="HAMAP-Rule" id="MF_00027"/>
    </source>
</evidence>
<reference evidence="11" key="1">
    <citation type="journal article" date="2005" name="Int. J. Syst. Evol. Microbiol.">
        <title>Methanofollis formosanus sp. nov., isolated from a fish pond.</title>
        <authorList>
            <person name="Wu S.Y."/>
            <person name="Chen S.C."/>
            <person name="Lai M.C."/>
        </authorList>
    </citation>
    <scope>NUCLEOTIDE SEQUENCE</scope>
    <source>
        <strain evidence="11">ML15</strain>
    </source>
</reference>
<dbReference type="Pfam" id="PF07685">
    <property type="entry name" value="GATase_3"/>
    <property type="match status" value="1"/>
</dbReference>
<proteinExistence type="inferred from homology"/>
<gene>
    <name evidence="8" type="primary">cbiA</name>
    <name evidence="8" type="synonym">cfbB</name>
    <name evidence="11" type="ORF">E2N92_11380</name>
</gene>
<dbReference type="OrthoDB" id="8896at2157"/>
<keyword evidence="7 8" id="KW-0315">Glutamine amidotransferase</keyword>
<keyword evidence="8" id="KW-0484">Methanogenesis</keyword>
<dbReference type="SUPFAM" id="SSF52317">
    <property type="entry name" value="Class I glutamine amidotransferase-like"/>
    <property type="match status" value="1"/>
</dbReference>
<sequence length="440" mass="45953">MIPAIVIAGTHSGCGKTTLASGIMAALQARGLEVQPFKVGPDFIDPSHHTAICGRPSRNLDPFMMGENGVVRTFLAASAGADIAVIEGVMGMYDGLEGGDLGSTAHVARILGAPVVLVADVGGMSRSAHALVRGYAGYDPAVRFAGVIFNRVGSPRHRQMIEEELSVPALGWVPTEKGKAVSSRHLGLAMAGEASMATFGEVCEAHCDLDALIAAASSGQAAMPIPADADAPSHVRLGVARDAAFCFYYQDNLDLLRRSGADLVFFSPITDPLPEVDGLYLGGGYPELHAAALAASPCTAQIRAAAEDGMLVYAECGGLIYLCEGLEADGREYRMAGVLPARAQMHGRFQALGYVEAEATGASPLLPAGAGFRGHEFHYSSVDPAADARFALALRRGKGIADGQDGLCEHMVMAGYSHAYLNETFASAFVGAMERRQRSG</sequence>
<dbReference type="InterPro" id="IPR029062">
    <property type="entry name" value="Class_I_gatase-like"/>
</dbReference>
<dbReference type="HAMAP" id="MF_00027">
    <property type="entry name" value="CobB_CbiA"/>
    <property type="match status" value="1"/>
</dbReference>
<protein>
    <recommendedName>
        <fullName evidence="8">Cobyrinate a,c-diamide synthase</fullName>
        <ecNumber evidence="8">6.3.5.11</ecNumber>
    </recommendedName>
    <alternativeName>
        <fullName evidence="8">Cobyrinic acid a,c-diamide synthetase</fullName>
    </alternativeName>
    <alternativeName>
        <fullName evidence="8">Ni-sirohydrochlorin a,c-diamide synthase</fullName>
        <ecNumber evidence="8">6.3.5.12</ecNumber>
    </alternativeName>
    <alternativeName>
        <fullName evidence="8">Ni-sirohydrochlorin a,c-diamide synthetase</fullName>
    </alternativeName>
</protein>
<evidence type="ECO:0000256" key="4">
    <source>
        <dbReference type="ARBA" id="ARBA00022741"/>
    </source>
</evidence>
<comment type="domain">
    <text evidence="8">Comprises of two domains. The C-terminal domain contains the binding site for glutamine and catalyzes the hydrolysis of this substrate to glutamate and ammonia. The N-terminal domain is anticipated to bind ATP, and cobyrinate or Ni-sirohydrochlorin, and catalyzes the ultimate synthesis of the diamide product. The ammonia produced via the glutaminase domain is probably translocated to the adjacent domain via a molecular tunnel, where it reacts with an activated intermediate.</text>
</comment>
<dbReference type="CDD" id="cd03130">
    <property type="entry name" value="GATase1_CobB"/>
    <property type="match status" value="1"/>
</dbReference>
<feature type="active site" description="Nucleophile" evidence="8">
    <location>
        <position position="316"/>
    </location>
</feature>
<evidence type="ECO:0000256" key="3">
    <source>
        <dbReference type="ARBA" id="ARBA00022598"/>
    </source>
</evidence>
<dbReference type="NCBIfam" id="NF002204">
    <property type="entry name" value="PRK01077.1"/>
    <property type="match status" value="1"/>
</dbReference>
<comment type="cofactor">
    <cofactor evidence="1 8">
        <name>Mg(2+)</name>
        <dbReference type="ChEBI" id="CHEBI:18420"/>
    </cofactor>
</comment>
<dbReference type="InterPro" id="IPR027417">
    <property type="entry name" value="P-loop_NTPase"/>
</dbReference>
<dbReference type="EC" id="6.3.5.12" evidence="8"/>
<feature type="domain" description="CobQ/CobB/MinD/ParA nucleotide binding" evidence="9">
    <location>
        <begin position="5"/>
        <end position="177"/>
    </location>
</feature>
<keyword evidence="6 8" id="KW-0460">Magnesium</keyword>
<reference evidence="11" key="2">
    <citation type="submission" date="2019-03" db="EMBL/GenBank/DDBJ databases">
        <authorList>
            <person name="Chen S.-C."/>
            <person name="Wu S.-Y."/>
            <person name="Lai M.-C."/>
        </authorList>
    </citation>
    <scope>NUCLEOTIDE SEQUENCE</scope>
    <source>
        <strain evidence="11">ML15</strain>
    </source>
</reference>
<dbReference type="Pfam" id="PF01656">
    <property type="entry name" value="CbiA"/>
    <property type="match status" value="1"/>
</dbReference>
<dbReference type="AlphaFoldDB" id="A0A8G1EH98"/>
<dbReference type="CDD" id="cd05388">
    <property type="entry name" value="CobB_N"/>
    <property type="match status" value="1"/>
</dbReference>
<accession>A0A8G1EH98</accession>
<dbReference type="NCBIfam" id="TIGR00379">
    <property type="entry name" value="cobB"/>
    <property type="match status" value="1"/>
</dbReference>
<dbReference type="GO" id="GO:0009236">
    <property type="term" value="P:cobalamin biosynthetic process"/>
    <property type="evidence" value="ECO:0007669"/>
    <property type="project" value="UniProtKB-UniRule"/>
</dbReference>
<evidence type="ECO:0000256" key="7">
    <source>
        <dbReference type="ARBA" id="ARBA00022962"/>
    </source>
</evidence>
<dbReference type="InterPro" id="IPR002586">
    <property type="entry name" value="CobQ/CobB/MinD/ParA_Nub-bd_dom"/>
</dbReference>
<comment type="catalytic activity">
    <reaction evidence="8">
        <text>cob(II)yrinate + 2 L-glutamine + 2 ATP + 2 H2O = cob(II)yrinate a,c diamide + 2 L-glutamate + 2 ADP + 2 phosphate + 2 H(+)</text>
        <dbReference type="Rhea" id="RHEA:26289"/>
        <dbReference type="ChEBI" id="CHEBI:15377"/>
        <dbReference type="ChEBI" id="CHEBI:15378"/>
        <dbReference type="ChEBI" id="CHEBI:29985"/>
        <dbReference type="ChEBI" id="CHEBI:30616"/>
        <dbReference type="ChEBI" id="CHEBI:43474"/>
        <dbReference type="ChEBI" id="CHEBI:58359"/>
        <dbReference type="ChEBI" id="CHEBI:58537"/>
        <dbReference type="ChEBI" id="CHEBI:58894"/>
        <dbReference type="ChEBI" id="CHEBI:456216"/>
        <dbReference type="EC" id="6.3.5.11"/>
    </reaction>
</comment>
<dbReference type="GO" id="GO:0005524">
    <property type="term" value="F:ATP binding"/>
    <property type="evidence" value="ECO:0007669"/>
    <property type="project" value="UniProtKB-UniRule"/>
</dbReference>
<keyword evidence="3 8" id="KW-0436">Ligase</keyword>
<dbReference type="KEGG" id="mfk:E2N92_11380"/>
<dbReference type="EMBL" id="CP037968">
    <property type="protein sequence ID" value="QYZ79981.1"/>
    <property type="molecule type" value="Genomic_DNA"/>
</dbReference>
<dbReference type="PANTHER" id="PTHR43873">
    <property type="entry name" value="COBYRINATE A,C-DIAMIDE SYNTHASE"/>
    <property type="match status" value="1"/>
</dbReference>
<feature type="site" description="Increases nucleophilicity of active site Cys" evidence="8">
    <location>
        <position position="418"/>
    </location>
</feature>
<dbReference type="UniPathway" id="UPA00148">
    <property type="reaction ID" value="UER00231"/>
</dbReference>
<dbReference type="PROSITE" id="PS51274">
    <property type="entry name" value="GATASE_COBBQ"/>
    <property type="match status" value="1"/>
</dbReference>
<comment type="pathway">
    <text evidence="8">Cofactor biosynthesis; adenosylcobalamin biosynthesis; cob(II)yrinate a,c-diamide from sirohydrochlorin (anaerobic route): step 10/10.</text>
</comment>
<comment type="catalytic activity">
    <reaction evidence="8">
        <text>Ni-sirohydrochlorin + 2 L-glutamine + 2 ATP + 2 H2O = Ni-sirohydrochlorin a,c-diamide + 2 L-glutamate + 2 ADP + 2 phosphate + 2 H(+)</text>
        <dbReference type="Rhea" id="RHEA:52896"/>
        <dbReference type="ChEBI" id="CHEBI:15377"/>
        <dbReference type="ChEBI" id="CHEBI:15378"/>
        <dbReference type="ChEBI" id="CHEBI:29985"/>
        <dbReference type="ChEBI" id="CHEBI:30616"/>
        <dbReference type="ChEBI" id="CHEBI:43474"/>
        <dbReference type="ChEBI" id="CHEBI:58359"/>
        <dbReference type="ChEBI" id="CHEBI:136841"/>
        <dbReference type="ChEBI" id="CHEBI:136887"/>
        <dbReference type="ChEBI" id="CHEBI:456216"/>
        <dbReference type="EC" id="6.3.5.12"/>
    </reaction>
</comment>
<keyword evidence="5 8" id="KW-0067">ATP-binding</keyword>
<dbReference type="SUPFAM" id="SSF52540">
    <property type="entry name" value="P-loop containing nucleoside triphosphate hydrolases"/>
    <property type="match status" value="1"/>
</dbReference>
<organism evidence="11 12">
    <name type="scientific">Methanofollis formosanus</name>
    <dbReference type="NCBI Taxonomy" id="299308"/>
    <lineage>
        <taxon>Archaea</taxon>
        <taxon>Methanobacteriati</taxon>
        <taxon>Methanobacteriota</taxon>
        <taxon>Stenosarchaea group</taxon>
        <taxon>Methanomicrobia</taxon>
        <taxon>Methanomicrobiales</taxon>
        <taxon>Methanomicrobiaceae</taxon>
        <taxon>Methanofollis</taxon>
    </lineage>
</organism>
<keyword evidence="4 8" id="KW-0547">Nucleotide-binding</keyword>
<dbReference type="GO" id="GO:0015948">
    <property type="term" value="P:methanogenesis"/>
    <property type="evidence" value="ECO:0007669"/>
    <property type="project" value="UniProtKB-KW"/>
</dbReference>
<dbReference type="Proteomes" id="UP000826709">
    <property type="component" value="Chromosome"/>
</dbReference>
<evidence type="ECO:0000259" key="10">
    <source>
        <dbReference type="Pfam" id="PF07685"/>
    </source>
</evidence>
<dbReference type="EC" id="6.3.5.11" evidence="8"/>
<dbReference type="Gene3D" id="3.40.50.880">
    <property type="match status" value="1"/>
</dbReference>
<comment type="function">
    <text evidence="8">Catalyzes the ATP-dependent amidation of the two carboxylate groups at positions a and c of cobyrinate, using either L-glutamine or ammonia as the nitrogen source. Involved in the biosynthesis of the unique nickel-containing tetrapyrrole coenzyme F430, the prosthetic group of methyl-coenzyme M reductase (MCR), which plays a key role in methanogenesis and anaerobic methane oxidation. Catalyzes the ATP-dependent amidation of the two carboxylate groups at positions a and c of Ni-sirohydrochlorin, using L-glutamine or ammonia as the nitrogen source.</text>
</comment>
<evidence type="ECO:0000313" key="11">
    <source>
        <dbReference type="EMBL" id="QYZ79981.1"/>
    </source>
</evidence>
<keyword evidence="12" id="KW-1185">Reference proteome</keyword>
<keyword evidence="2 8" id="KW-0169">Cobalamin biosynthesis</keyword>
<dbReference type="InterPro" id="IPR004484">
    <property type="entry name" value="CbiA/CobB_synth"/>
</dbReference>
<evidence type="ECO:0000256" key="5">
    <source>
        <dbReference type="ARBA" id="ARBA00022840"/>
    </source>
</evidence>
<evidence type="ECO:0000256" key="6">
    <source>
        <dbReference type="ARBA" id="ARBA00022842"/>
    </source>
</evidence>
<dbReference type="GO" id="GO:0042242">
    <property type="term" value="F:cobyrinic acid a,c-diamide synthase activity"/>
    <property type="evidence" value="ECO:0007669"/>
    <property type="project" value="UniProtKB-UniRule"/>
</dbReference>
<dbReference type="Gene3D" id="3.40.50.300">
    <property type="entry name" value="P-loop containing nucleotide triphosphate hydrolases"/>
    <property type="match status" value="2"/>
</dbReference>